<feature type="transmembrane region" description="Helical" evidence="12">
    <location>
        <begin position="723"/>
        <end position="742"/>
    </location>
</feature>
<sequence length="1526" mass="168039">MVISSLTAQSPPNQFRHSISIQGLRLPDTGGSTPQSTPTSSLYFRQHSLGAIEATAKMDEVMTQQKSLSERNPSSVLKSMTKDISFPHVQQPNVIQHSSRMRYFPGSSKGQIQSDMLLASHSMSEAPTFKYKSQPLFSRAITQPAIALAEMTSRMAPVQPLPQRPRYSNGGNSEQPLNMNVAAGIRFNNAQTSRTPSKVTSAHTLAPNQVIRQQTVSHPQAQLPIGPSIACAKCQIFPHYALIGSNQETPIDLSIKFSEKTSSENLAKQDAVTFNACQSASTYNEEGTMTEKVALEDRTSTRVCACCSSACCTNCCDEFGRKVLQKKPISIDLGQLLRTQLNRCLRTVDLIGYGIASMLGGTIFVLSGTVARNKSGPGTFVAYVLAGVVALLNALNYAELACRFPKAGSTYTYAYVLLGEMPAFLAGWSIFLEYILGMSTVARGWSSSLDSLTRGAIANWTAVHIGRFDHANNFFAEQLDFVAAALVIIVVITTCFGIEKSSWLNLVFTSVNVLALTLVSVFMLVYAQPNLLLLPLPENTTSTSSLPLDTLTPFLPYGVSGLIAATATCFNAYIGFDMMSMCAEEVADPGKSIPRANVISVSIVTLLLCMAAISLTMYIPWFSLDVGAPFLEAMQVGPGNAIARTVLFYVVGVGCLIGISSNLLTNAIAAPRMLYAMGQDGLVFVWLARVTEPFKTPMVASVPVAVIASVLALIFSICSLADFLSLGTLIAYSMSAIGVLILRYCPAPEKVVGANFPKPLSSSENDREKEELAKKYGDVHNDSKGNPAQSDPVCISASRIDKPGYLKKSWAAWLPQSLVERMTVNRGPGEVCKVNMGIFVVFVLLLHVTVLIIPQTAPYGWSYWRMAGAVLWLLALALCVLVFSMHQQFSAPRPNTFRANNNHLRIFDAKDFIDTPINDDERTNRNTQNVLVFCTMAFSASGTIFALRDHRFQRTVDLPALVDDMGSIPNLGTNGARITSGVVSSFSLILSCVVSMTAPTLVLLSFLVAVSCGHFTNNEVVQTIVADTHILRVDAEVTIDVPDVVSGNYHYTVDPDIYGHLSFIEAKADKQFVELVVNLAYYSAYSTKRVTSTVILSAGEVLFYSSDVQPVKRSASKIKYGPFENLPPFHEQMARFNYENSSPFLVVTNLERTIEVSHWGNIAVENKISMKHYGAKLIGSFSRLDYQRGIGHKTSVASIKAVLPASARDIYYRDEIGNISTSNVRSLYDSVEVELAPRFPLFGGWKTFFIFGYSIPAHESLYRKGDHFGLKMSFVDYLYENQLIDEMTLRIVLPETVSNVRLEAPFEVKRLPDEVLKTYLDTSGRTVLVIQKTNLVEGHIQDFVVYYDFSMMSMFREPAMVIAAFLLLFTAVIIYARLDFSLSEDQITELQQRVQASVDEVLNLHNQRSAIYQTYEDVISNYKANKDTDRFKAEQRKVEAEYRAISQKITALQTKLREFWVEGADKIGELQQLDQEYHGLLNKGFALAESAIIGKISKPQYQTEDSNLSSKKVGLIEKMEAIAESL</sequence>
<gene>
    <name evidence="13" type="ORF">MCOS_LOCUS7622</name>
</gene>
<evidence type="ECO:0000256" key="4">
    <source>
        <dbReference type="ARBA" id="ARBA00004922"/>
    </source>
</evidence>
<evidence type="ECO:0000256" key="11">
    <source>
        <dbReference type="ARBA" id="ARBA00023136"/>
    </source>
</evidence>
<name>A0A158QVB9_MESCO</name>
<keyword evidence="14" id="KW-1185">Reference proteome</keyword>
<feature type="transmembrane region" description="Helical" evidence="12">
    <location>
        <begin position="641"/>
        <end position="664"/>
    </location>
</feature>
<keyword evidence="11 12" id="KW-0472">Membrane</keyword>
<evidence type="ECO:0000256" key="9">
    <source>
        <dbReference type="ARBA" id="ARBA00022824"/>
    </source>
</evidence>
<evidence type="ECO:0000256" key="1">
    <source>
        <dbReference type="ARBA" id="ARBA00002791"/>
    </source>
</evidence>
<comment type="pathway">
    <text evidence="4 12">Protein modification; protein glycosylation.</text>
</comment>
<feature type="transmembrane region" description="Helical" evidence="12">
    <location>
        <begin position="597"/>
        <end position="621"/>
    </location>
</feature>
<comment type="similarity">
    <text evidence="5 12">Belongs to the OST1 family.</text>
</comment>
<accession>A0A158QVB9</accession>
<dbReference type="PANTHER" id="PTHR21049">
    <property type="entry name" value="RIBOPHORIN I"/>
    <property type="match status" value="1"/>
</dbReference>
<feature type="transmembrane region" description="Helical" evidence="12">
    <location>
        <begin position="930"/>
        <end position="947"/>
    </location>
</feature>
<evidence type="ECO:0000256" key="2">
    <source>
        <dbReference type="ARBA" id="ARBA00004115"/>
    </source>
</evidence>
<feature type="transmembrane region" description="Helical" evidence="12">
    <location>
        <begin position="698"/>
        <end position="717"/>
    </location>
</feature>
<dbReference type="OrthoDB" id="310030at2759"/>
<feature type="transmembrane region" description="Helical" evidence="12">
    <location>
        <begin position="836"/>
        <end position="857"/>
    </location>
</feature>
<evidence type="ECO:0000256" key="6">
    <source>
        <dbReference type="ARBA" id="ARBA00017611"/>
    </source>
</evidence>
<feature type="transmembrane region" description="Helical" evidence="12">
    <location>
        <begin position="1359"/>
        <end position="1378"/>
    </location>
</feature>
<dbReference type="PANTHER" id="PTHR21049:SF0">
    <property type="entry name" value="DOLICHYL-DIPHOSPHOOLIGOSACCHARIDE--PROTEIN GLYCOSYLTRANSFERASE SUBUNIT 1"/>
    <property type="match status" value="1"/>
</dbReference>
<feature type="transmembrane region" description="Helical" evidence="12">
    <location>
        <begin position="380"/>
        <end position="398"/>
    </location>
</feature>
<dbReference type="Proteomes" id="UP000267029">
    <property type="component" value="Unassembled WGS sequence"/>
</dbReference>
<feature type="transmembrane region" description="Helical" evidence="12">
    <location>
        <begin position="863"/>
        <end position="883"/>
    </location>
</feature>
<evidence type="ECO:0000256" key="7">
    <source>
        <dbReference type="ARBA" id="ARBA00022692"/>
    </source>
</evidence>
<dbReference type="Gene3D" id="1.20.1740.10">
    <property type="entry name" value="Amino acid/polyamine transporter I"/>
    <property type="match status" value="1"/>
</dbReference>
<evidence type="ECO:0000256" key="10">
    <source>
        <dbReference type="ARBA" id="ARBA00022989"/>
    </source>
</evidence>
<feature type="transmembrane region" description="Helical" evidence="12">
    <location>
        <begin position="410"/>
        <end position="431"/>
    </location>
</feature>
<comment type="function">
    <text evidence="1 12">Subunit of the oligosaccharyl transferase (OST) complex that catalyzes the initial transfer of a defined glycan (Glc(3)Man(9)GlcNAc(2) in eukaryotes) from the lipid carrier dolichol-pyrophosphate to an asparagine residue within an Asn-X-Ser/Thr consensus motif in nascent polypeptide chains, the first step in protein N-glycosylation. N-glycosylation occurs cotranslationally and the complex associates with the Sec61 complex at the channel-forming translocon complex that mediates protein translocation across the endoplasmic reticulum (ER). All subunits are required for a maximal enzyme activity.</text>
</comment>
<dbReference type="UniPathway" id="UPA00378"/>
<evidence type="ECO:0000313" key="13">
    <source>
        <dbReference type="EMBL" id="VDD81619.1"/>
    </source>
</evidence>
<comment type="caution">
    <text evidence="12">Lacks conserved residue(s) required for the propagation of feature annotation.</text>
</comment>
<dbReference type="GO" id="GO:0008250">
    <property type="term" value="C:oligosaccharyltransferase complex"/>
    <property type="evidence" value="ECO:0007669"/>
    <property type="project" value="UniProtKB-UniRule"/>
</dbReference>
<reference evidence="13 14" key="1">
    <citation type="submission" date="2018-10" db="EMBL/GenBank/DDBJ databases">
        <authorList>
            <consortium name="Pathogen Informatics"/>
        </authorList>
    </citation>
    <scope>NUCLEOTIDE SEQUENCE [LARGE SCALE GENOMIC DNA]</scope>
</reference>
<evidence type="ECO:0000256" key="8">
    <source>
        <dbReference type="ARBA" id="ARBA00022729"/>
    </source>
</evidence>
<evidence type="ECO:0000313" key="14">
    <source>
        <dbReference type="Proteomes" id="UP000267029"/>
    </source>
</evidence>
<dbReference type="InterPro" id="IPR007676">
    <property type="entry name" value="Ribophorin_I"/>
</dbReference>
<evidence type="ECO:0000256" key="5">
    <source>
        <dbReference type="ARBA" id="ARBA00008905"/>
    </source>
</evidence>
<feature type="transmembrane region" description="Helical" evidence="12">
    <location>
        <begin position="481"/>
        <end position="499"/>
    </location>
</feature>
<proteinExistence type="inferred from homology"/>
<evidence type="ECO:0000256" key="12">
    <source>
        <dbReference type="RuleBase" id="RU361143"/>
    </source>
</evidence>
<feature type="transmembrane region" description="Helical" evidence="12">
    <location>
        <begin position="554"/>
        <end position="576"/>
    </location>
</feature>
<dbReference type="Pfam" id="PF13520">
    <property type="entry name" value="AA_permease_2"/>
    <property type="match status" value="1"/>
</dbReference>
<dbReference type="InterPro" id="IPR002293">
    <property type="entry name" value="AA/rel_permease1"/>
</dbReference>
<dbReference type="GO" id="GO:0018279">
    <property type="term" value="P:protein N-linked glycosylation via asparagine"/>
    <property type="evidence" value="ECO:0007669"/>
    <property type="project" value="TreeGrafter"/>
</dbReference>
<dbReference type="Pfam" id="PF04597">
    <property type="entry name" value="Ribophorin_I"/>
    <property type="match status" value="1"/>
</dbReference>
<evidence type="ECO:0000256" key="3">
    <source>
        <dbReference type="ARBA" id="ARBA00004141"/>
    </source>
</evidence>
<organism evidence="13 14">
    <name type="scientific">Mesocestoides corti</name>
    <name type="common">Flatworm</name>
    <dbReference type="NCBI Taxonomy" id="53468"/>
    <lineage>
        <taxon>Eukaryota</taxon>
        <taxon>Metazoa</taxon>
        <taxon>Spiralia</taxon>
        <taxon>Lophotrochozoa</taxon>
        <taxon>Platyhelminthes</taxon>
        <taxon>Cestoda</taxon>
        <taxon>Eucestoda</taxon>
        <taxon>Cyclophyllidea</taxon>
        <taxon>Mesocestoididae</taxon>
        <taxon>Mesocestoides</taxon>
    </lineage>
</organism>
<comment type="subunit">
    <text evidence="12">Component of the oligosaccharyltransferase (OST) complex.</text>
</comment>
<comment type="subcellular location">
    <subcellularLocation>
        <location evidence="2 12">Endoplasmic reticulum membrane</location>
        <topology evidence="2 12">Single-pass type I membrane protein</topology>
    </subcellularLocation>
    <subcellularLocation>
        <location evidence="3">Membrane</location>
        <topology evidence="3">Multi-pass membrane protein</topology>
    </subcellularLocation>
</comment>
<dbReference type="EMBL" id="UXSR01005388">
    <property type="protein sequence ID" value="VDD81619.1"/>
    <property type="molecule type" value="Genomic_DNA"/>
</dbReference>
<dbReference type="STRING" id="53468.A0A158QVB9"/>
<feature type="transmembrane region" description="Helical" evidence="12">
    <location>
        <begin position="988"/>
        <end position="1010"/>
    </location>
</feature>
<feature type="transmembrane region" description="Helical" evidence="12">
    <location>
        <begin position="350"/>
        <end position="368"/>
    </location>
</feature>
<keyword evidence="8" id="KW-0732">Signal</keyword>
<keyword evidence="10 12" id="KW-1133">Transmembrane helix</keyword>
<keyword evidence="7 12" id="KW-0812">Transmembrane</keyword>
<feature type="transmembrane region" description="Helical" evidence="12">
    <location>
        <begin position="506"/>
        <end position="527"/>
    </location>
</feature>
<dbReference type="GO" id="GO:0022857">
    <property type="term" value="F:transmembrane transporter activity"/>
    <property type="evidence" value="ECO:0007669"/>
    <property type="project" value="InterPro"/>
</dbReference>
<protein>
    <recommendedName>
        <fullName evidence="6 12">Dolichyl-diphosphooligosaccharide--protein glycosyltransferase subunit 1</fullName>
    </recommendedName>
</protein>
<keyword evidence="9 12" id="KW-0256">Endoplasmic reticulum</keyword>